<evidence type="ECO:0008006" key="4">
    <source>
        <dbReference type="Google" id="ProtNLM"/>
    </source>
</evidence>
<proteinExistence type="predicted"/>
<keyword evidence="3" id="KW-1185">Reference proteome</keyword>
<name>A0A8S0XRN8_CYCAE</name>
<evidence type="ECO:0000256" key="1">
    <source>
        <dbReference type="SAM" id="MobiDB-lite"/>
    </source>
</evidence>
<feature type="region of interest" description="Disordered" evidence="1">
    <location>
        <begin position="752"/>
        <end position="773"/>
    </location>
</feature>
<dbReference type="GO" id="GO:0072344">
    <property type="term" value="P:rescue of stalled ribosome"/>
    <property type="evidence" value="ECO:0007669"/>
    <property type="project" value="TreeGrafter"/>
</dbReference>
<dbReference type="PANTHER" id="PTHR22684">
    <property type="entry name" value="NULP1-RELATED"/>
    <property type="match status" value="1"/>
</dbReference>
<dbReference type="OrthoDB" id="205993at2759"/>
<reference evidence="2 3" key="1">
    <citation type="submission" date="2020-01" db="EMBL/GenBank/DDBJ databases">
        <authorList>
            <person name="Gupta K D."/>
        </authorList>
    </citation>
    <scope>NUCLEOTIDE SEQUENCE [LARGE SCALE GENOMIC DNA]</scope>
</reference>
<feature type="region of interest" description="Disordered" evidence="1">
    <location>
        <begin position="79"/>
        <end position="189"/>
    </location>
</feature>
<dbReference type="AlphaFoldDB" id="A0A8S0XRN8"/>
<evidence type="ECO:0000313" key="2">
    <source>
        <dbReference type="EMBL" id="CAA7269643.1"/>
    </source>
</evidence>
<feature type="compositionally biased region" description="Basic residues" evidence="1">
    <location>
        <begin position="130"/>
        <end position="141"/>
    </location>
</feature>
<comment type="caution">
    <text evidence="2">The sequence shown here is derived from an EMBL/GenBank/DDBJ whole genome shotgun (WGS) entry which is preliminary data.</text>
</comment>
<feature type="region of interest" description="Disordered" evidence="1">
    <location>
        <begin position="840"/>
        <end position="860"/>
    </location>
</feature>
<dbReference type="PANTHER" id="PTHR22684:SF0">
    <property type="entry name" value="RIBOSOME QUALITY CONTROL COMPLEX SUBUNIT TCF25"/>
    <property type="match status" value="1"/>
</dbReference>
<dbReference type="Proteomes" id="UP000467700">
    <property type="component" value="Unassembled WGS sequence"/>
</dbReference>
<feature type="compositionally biased region" description="Low complexity" evidence="1">
    <location>
        <begin position="160"/>
        <end position="170"/>
    </location>
</feature>
<sequence>MNLKGRRPKVARNSPIGASNSVVIWRLPHIRTLVLRQTLVHWVGKREIRTRLNLYFSRNHKMPPRLNKRQQRELEELEALASTKPPVPVDASSEEEDAPGPSYSRGGGGFSSLLPDDVNGSEEEEEVKATKSKKSKKKKKKTTEPNTASPPPAMKEAPKSTRTSTPSTPAKNEKRALKKAKAKERKAANEELDQALAELSIQYPASQKISHSASGKQSLAALLSVSLQNLDAEAEMRRFFGSKVVQATKAESSSSRKKAPAVRSNLTRPQATWWAAKGREGLSLRSLTPEEEVAKLTRQSWEPLQEKWWTIEYSKKYKSMTKAFMQTVLSGDPQGFWDLLGTLPWHADTLLQISEVYRHREEHAQAVDFIDRAMFTYERALIGAFTFTSGLNRLDFDRVENRPFFLAVHRQVSDLQRRGCVRTAFEFARLMYSLDPWNDPHGALFHLDFVAIKSGMHQWLLDAYDISEERRKDLSGKQDARVNPVLLPGWAFARALSLKVAEDATKEKDHTKSTAALKQAAHDFPSIVPLLADKLDSTLPANLRAHRDFRIETEALSMSPPAGVLHLLSHLYVQRSASVWKDHAAWFTTTITEAFSTLPSSLPTTERRNAFLTQYQNLNLRYSVYRHVMVLETSYRRLFSFIPRQVLQAKSLSCDPLPPLTSISQYDQEFFQAIDDIYSPRMRSRRQRELDERRLAQLLPDAAFRQQLQAFFEGNPRLQERFPGGIFQFAQLVGQLPPDVLEDMMLIEAMDGPPGEGPPGAMPGGLDNMQEDDGNFVEVNFNPGAIERVPIPVPPLARVQDSDEEDLEDEDEEEEEEEEDISPMPRLLRNILGRLWGRNAAAEESSSSDEEPPRDDMGVD</sequence>
<dbReference type="GO" id="GO:1990112">
    <property type="term" value="C:RQC complex"/>
    <property type="evidence" value="ECO:0007669"/>
    <property type="project" value="TreeGrafter"/>
</dbReference>
<protein>
    <recommendedName>
        <fullName evidence="4">DUF654-domain-containing protein</fullName>
    </recommendedName>
</protein>
<dbReference type="EMBL" id="CACVBS010000079">
    <property type="protein sequence ID" value="CAA7269643.1"/>
    <property type="molecule type" value="Genomic_DNA"/>
</dbReference>
<accession>A0A8S0XRN8</accession>
<gene>
    <name evidence="2" type="ORF">AAE3_LOCUS11792</name>
</gene>
<feature type="compositionally biased region" description="Acidic residues" evidence="1">
    <location>
        <begin position="802"/>
        <end position="821"/>
    </location>
</feature>
<feature type="region of interest" description="Disordered" evidence="1">
    <location>
        <begin position="787"/>
        <end position="826"/>
    </location>
</feature>
<evidence type="ECO:0000313" key="3">
    <source>
        <dbReference type="Proteomes" id="UP000467700"/>
    </source>
</evidence>
<dbReference type="Pfam" id="PF04910">
    <property type="entry name" value="Tcf25"/>
    <property type="match status" value="1"/>
</dbReference>
<organism evidence="2 3">
    <name type="scientific">Cyclocybe aegerita</name>
    <name type="common">Black poplar mushroom</name>
    <name type="synonym">Agrocybe aegerita</name>
    <dbReference type="NCBI Taxonomy" id="1973307"/>
    <lineage>
        <taxon>Eukaryota</taxon>
        <taxon>Fungi</taxon>
        <taxon>Dikarya</taxon>
        <taxon>Basidiomycota</taxon>
        <taxon>Agaricomycotina</taxon>
        <taxon>Agaricomycetes</taxon>
        <taxon>Agaricomycetidae</taxon>
        <taxon>Agaricales</taxon>
        <taxon>Agaricineae</taxon>
        <taxon>Bolbitiaceae</taxon>
        <taxon>Cyclocybe</taxon>
    </lineage>
</organism>
<dbReference type="GO" id="GO:1990116">
    <property type="term" value="P:ribosome-associated ubiquitin-dependent protein catabolic process"/>
    <property type="evidence" value="ECO:0007669"/>
    <property type="project" value="TreeGrafter"/>
</dbReference>
<dbReference type="InterPro" id="IPR006994">
    <property type="entry name" value="TCF25/Rqc1"/>
</dbReference>